<dbReference type="CDD" id="cd03263">
    <property type="entry name" value="ABC_subfamily_A"/>
    <property type="match status" value="1"/>
</dbReference>
<keyword evidence="2" id="KW-0813">Transport</keyword>
<dbReference type="AlphaFoldDB" id="A0A328VE14"/>
<keyword evidence="5" id="KW-0067">ATP-binding</keyword>
<evidence type="ECO:0000256" key="3">
    <source>
        <dbReference type="ARBA" id="ARBA00022475"/>
    </source>
</evidence>
<keyword evidence="3" id="KW-1003">Cell membrane</keyword>
<reference evidence="9 10" key="1">
    <citation type="submission" date="2016-08" db="EMBL/GenBank/DDBJ databases">
        <title>Analysis of Carbohydrate Active Enzymes in Thermogemmatispora T81 Reveals Carbohydrate Degradation Ability.</title>
        <authorList>
            <person name="Tomazini A."/>
            <person name="Lal S."/>
            <person name="Stott M."/>
            <person name="Henrissat B."/>
            <person name="Polikarpov I."/>
            <person name="Sparling R."/>
            <person name="Levin D.B."/>
        </authorList>
    </citation>
    <scope>NUCLEOTIDE SEQUENCE [LARGE SCALE GENOMIC DNA]</scope>
    <source>
        <strain evidence="9 10">T81</strain>
    </source>
</reference>
<dbReference type="InterPro" id="IPR003439">
    <property type="entry name" value="ABC_transporter-like_ATP-bd"/>
</dbReference>
<evidence type="ECO:0000256" key="5">
    <source>
        <dbReference type="ARBA" id="ARBA00022840"/>
    </source>
</evidence>
<dbReference type="GO" id="GO:0005886">
    <property type="term" value="C:plasma membrane"/>
    <property type="evidence" value="ECO:0007669"/>
    <property type="project" value="UniProtKB-SubCell"/>
</dbReference>
<evidence type="ECO:0000256" key="6">
    <source>
        <dbReference type="ARBA" id="ARBA00022967"/>
    </source>
</evidence>
<dbReference type="SUPFAM" id="SSF52540">
    <property type="entry name" value="P-loop containing nucleoside triphosphate hydrolases"/>
    <property type="match status" value="1"/>
</dbReference>
<comment type="caution">
    <text evidence="9">The sequence shown here is derived from an EMBL/GenBank/DDBJ whole genome shotgun (WGS) entry which is preliminary data.</text>
</comment>
<evidence type="ECO:0000256" key="2">
    <source>
        <dbReference type="ARBA" id="ARBA00022448"/>
    </source>
</evidence>
<dbReference type="PANTHER" id="PTHR43582">
    <property type="entry name" value="LINEARMYCIN RESISTANCE ATP-BINDING PROTEIN LNRL"/>
    <property type="match status" value="1"/>
</dbReference>
<dbReference type="Proteomes" id="UP000248706">
    <property type="component" value="Unassembled WGS sequence"/>
</dbReference>
<dbReference type="SMART" id="SM00382">
    <property type="entry name" value="AAA"/>
    <property type="match status" value="1"/>
</dbReference>
<dbReference type="PROSITE" id="PS00211">
    <property type="entry name" value="ABC_TRANSPORTER_1"/>
    <property type="match status" value="1"/>
</dbReference>
<dbReference type="OrthoDB" id="9767778at2"/>
<evidence type="ECO:0000313" key="10">
    <source>
        <dbReference type="Proteomes" id="UP000248706"/>
    </source>
</evidence>
<dbReference type="InterPro" id="IPR017871">
    <property type="entry name" value="ABC_transporter-like_CS"/>
</dbReference>
<dbReference type="GO" id="GO:0016887">
    <property type="term" value="F:ATP hydrolysis activity"/>
    <property type="evidence" value="ECO:0007669"/>
    <property type="project" value="InterPro"/>
</dbReference>
<keyword evidence="4" id="KW-0547">Nucleotide-binding</keyword>
<keyword evidence="7" id="KW-0472">Membrane</keyword>
<dbReference type="FunFam" id="3.40.50.300:FF:000589">
    <property type="entry name" value="ABC transporter, ATP-binding subunit"/>
    <property type="match status" value="1"/>
</dbReference>
<dbReference type="Pfam" id="PF00005">
    <property type="entry name" value="ABC_tran"/>
    <property type="match status" value="1"/>
</dbReference>
<evidence type="ECO:0000256" key="1">
    <source>
        <dbReference type="ARBA" id="ARBA00004236"/>
    </source>
</evidence>
<evidence type="ECO:0000256" key="4">
    <source>
        <dbReference type="ARBA" id="ARBA00022741"/>
    </source>
</evidence>
<evidence type="ECO:0000259" key="8">
    <source>
        <dbReference type="PROSITE" id="PS50893"/>
    </source>
</evidence>
<gene>
    <name evidence="9" type="ORF">A4R35_01830</name>
</gene>
<dbReference type="InterPro" id="IPR003593">
    <property type="entry name" value="AAA+_ATPase"/>
</dbReference>
<accession>A0A328VE14</accession>
<dbReference type="Gene3D" id="3.40.50.300">
    <property type="entry name" value="P-loop containing nucleotide triphosphate hydrolases"/>
    <property type="match status" value="1"/>
</dbReference>
<dbReference type="PANTHER" id="PTHR43582:SF2">
    <property type="entry name" value="LINEARMYCIN RESISTANCE ATP-BINDING PROTEIN LNRL"/>
    <property type="match status" value="1"/>
</dbReference>
<dbReference type="InterPro" id="IPR027417">
    <property type="entry name" value="P-loop_NTPase"/>
</dbReference>
<feature type="domain" description="ABC transporter" evidence="8">
    <location>
        <begin position="21"/>
        <end position="249"/>
    </location>
</feature>
<comment type="subcellular location">
    <subcellularLocation>
        <location evidence="1">Cell membrane</location>
    </subcellularLocation>
</comment>
<dbReference type="RefSeq" id="WP_112425996.1">
    <property type="nucleotide sequence ID" value="NZ_MCIF01000002.1"/>
</dbReference>
<proteinExistence type="predicted"/>
<keyword evidence="6" id="KW-1278">Translocase</keyword>
<name>A0A328VE14_9CHLR</name>
<keyword evidence="10" id="KW-1185">Reference proteome</keyword>
<protein>
    <recommendedName>
        <fullName evidence="8">ABC transporter domain-containing protein</fullName>
    </recommendedName>
</protein>
<organism evidence="9 10">
    <name type="scientific">Thermogemmatispora tikiterensis</name>
    <dbReference type="NCBI Taxonomy" id="1825093"/>
    <lineage>
        <taxon>Bacteria</taxon>
        <taxon>Bacillati</taxon>
        <taxon>Chloroflexota</taxon>
        <taxon>Ktedonobacteria</taxon>
        <taxon>Thermogemmatisporales</taxon>
        <taxon>Thermogemmatisporaceae</taxon>
        <taxon>Thermogemmatispora</taxon>
    </lineage>
</organism>
<evidence type="ECO:0000256" key="7">
    <source>
        <dbReference type="ARBA" id="ARBA00023136"/>
    </source>
</evidence>
<evidence type="ECO:0000313" key="9">
    <source>
        <dbReference type="EMBL" id="RAQ94252.1"/>
    </source>
</evidence>
<dbReference type="EMBL" id="MCIF01000002">
    <property type="protein sequence ID" value="RAQ94252.1"/>
    <property type="molecule type" value="Genomic_DNA"/>
</dbReference>
<dbReference type="PROSITE" id="PS50893">
    <property type="entry name" value="ABC_TRANSPORTER_2"/>
    <property type="match status" value="1"/>
</dbReference>
<dbReference type="GO" id="GO:0005524">
    <property type="term" value="F:ATP binding"/>
    <property type="evidence" value="ECO:0007669"/>
    <property type="project" value="UniProtKB-KW"/>
</dbReference>
<sequence length="327" mass="35609">MHPTIERKEVSVVSGNSAAIISIESVHKSYGSLKALEGVSLYIGNGECFGLLGPNGAGKTTLLSCVEGLISFQEGRITVSGYDVARQPRKVKSLLGVQLQDETLFTDLKAVEAVQFYGALYNTFPTRAEALALLERFDLAEKSNARIGTLSGGQQKRLTLALAMVHQPSIILLDEPTTGLDPQARHHIWDIVRRLRSEGKTIILTTHYIEEAEVLCDRVGIIDQGKILALGTPRELIERMGNLSTVRASLHLPTEKLQQLQTAEFVHAVSGDDGLLTVQTSDPQRVLALLEEIGQELGSRPQNVSIRQPNLEDVFLSLTGRSIGPAD</sequence>